<reference evidence="1 2" key="1">
    <citation type="journal article" date="2016" name="Nat. Commun.">
        <title>Thousands of microbial genomes shed light on interconnected biogeochemical processes in an aquifer system.</title>
        <authorList>
            <person name="Anantharaman K."/>
            <person name="Brown C.T."/>
            <person name="Hug L.A."/>
            <person name="Sharon I."/>
            <person name="Castelle C.J."/>
            <person name="Probst A.J."/>
            <person name="Thomas B.C."/>
            <person name="Singh A."/>
            <person name="Wilkins M.J."/>
            <person name="Karaoz U."/>
            <person name="Brodie E.L."/>
            <person name="Williams K.H."/>
            <person name="Hubbard S.S."/>
            <person name="Banfield J.F."/>
        </authorList>
    </citation>
    <scope>NUCLEOTIDE SEQUENCE [LARGE SCALE GENOMIC DNA]</scope>
</reference>
<dbReference type="Proteomes" id="UP000177324">
    <property type="component" value="Unassembled WGS sequence"/>
</dbReference>
<name>A0A1G1VLX9_9BACT</name>
<dbReference type="AlphaFoldDB" id="A0A1G1VLX9"/>
<protein>
    <submittedName>
        <fullName evidence="1">Uncharacterized protein</fullName>
    </submittedName>
</protein>
<dbReference type="STRING" id="1797589.A2784_02950"/>
<evidence type="ECO:0000313" key="2">
    <source>
        <dbReference type="Proteomes" id="UP000177324"/>
    </source>
</evidence>
<organism evidence="1 2">
    <name type="scientific">Candidatus Chisholmbacteria bacterium RIFCSPHIGHO2_01_FULL_48_12</name>
    <dbReference type="NCBI Taxonomy" id="1797589"/>
    <lineage>
        <taxon>Bacteria</taxon>
        <taxon>Candidatus Chisholmiibacteriota</taxon>
    </lineage>
</organism>
<evidence type="ECO:0000313" key="1">
    <source>
        <dbReference type="EMBL" id="OGY16398.1"/>
    </source>
</evidence>
<proteinExistence type="predicted"/>
<comment type="caution">
    <text evidence="1">The sequence shown here is derived from an EMBL/GenBank/DDBJ whole genome shotgun (WGS) entry which is preliminary data.</text>
</comment>
<dbReference type="EMBL" id="MHCH01000046">
    <property type="protein sequence ID" value="OGY16398.1"/>
    <property type="molecule type" value="Genomic_DNA"/>
</dbReference>
<accession>A0A1G1VLX9</accession>
<sequence>MTDESSQALAPLASPDTPVPYLDIETTRQAGWDLQHRLNAAGYLYSQLIGAQLGLGEEFTLYQVPAATSILLADGSRLETITHHDPVTRLSRRSDLTSRFMGFKRTLPNGLVVAHYVDPSLDFGSESKEGFVFETAVYLPYTDGDVGIEIDRSTSLGLGVEARQEEFIPPPIKLVRLATGQHLMTKNQSATLVEEKSWDFRESSAGFHVDF</sequence>
<gene>
    <name evidence="1" type="ORF">A2784_02950</name>
</gene>